<dbReference type="FunFam" id="1.20.1250.20:FF:000129">
    <property type="entry name" value="Major Facilitator Superfamily (MFS)"/>
    <property type="match status" value="1"/>
</dbReference>
<feature type="transmembrane region" description="Helical" evidence="15">
    <location>
        <begin position="415"/>
        <end position="437"/>
    </location>
</feature>
<reference evidence="18" key="2">
    <citation type="submission" date="2010-04" db="EMBL/GenBank/DDBJ databases">
        <authorList>
            <person name="Buell R."/>
            <person name="Hamilton J."/>
            <person name="Hostetler J."/>
        </authorList>
    </citation>
    <scope>NUCLEOTIDE SEQUENCE [LARGE SCALE GENOMIC DNA]</scope>
    <source>
        <strain evidence="18">DAOM:BR144</strain>
    </source>
</reference>
<dbReference type="InterPro" id="IPR005828">
    <property type="entry name" value="MFS_sugar_transport-like"/>
</dbReference>
<dbReference type="EMBL" id="GL376577">
    <property type="status" value="NOT_ANNOTATED_CDS"/>
    <property type="molecule type" value="Genomic_DNA"/>
</dbReference>
<keyword evidence="6 15" id="KW-0472">Membrane</keyword>
<feature type="domain" description="Major facilitator superfamily (MFS) profile" evidence="16">
    <location>
        <begin position="18"/>
        <end position="468"/>
    </location>
</feature>
<dbReference type="InterPro" id="IPR003663">
    <property type="entry name" value="Sugar/inositol_transpt"/>
</dbReference>
<dbReference type="Gene3D" id="1.20.1250.20">
    <property type="entry name" value="MFS general substrate transporter like domains"/>
    <property type="match status" value="1"/>
</dbReference>
<comment type="subunit">
    <text evidence="3">Homodimer.</text>
</comment>
<comment type="subcellular location">
    <subcellularLocation>
        <location evidence="1">Membrane</location>
        <topology evidence="1">Multi-pass membrane protein</topology>
    </subcellularLocation>
</comment>
<evidence type="ECO:0000256" key="15">
    <source>
        <dbReference type="SAM" id="Phobius"/>
    </source>
</evidence>
<evidence type="ECO:0000256" key="8">
    <source>
        <dbReference type="ARBA" id="ARBA00044648"/>
    </source>
</evidence>
<dbReference type="InParanoid" id="K3X7K1"/>
<name>K3X7K1_GLOUD</name>
<evidence type="ECO:0000256" key="7">
    <source>
        <dbReference type="ARBA" id="ARBA00044637"/>
    </source>
</evidence>
<comment type="catalytic activity">
    <reaction evidence="10">
        <text>D-mannose(out) = D-mannose(in)</text>
        <dbReference type="Rhea" id="RHEA:78391"/>
        <dbReference type="ChEBI" id="CHEBI:4208"/>
    </reaction>
    <physiologicalReaction direction="left-to-right" evidence="10">
        <dbReference type="Rhea" id="RHEA:78392"/>
    </physiologicalReaction>
</comment>
<evidence type="ECO:0000256" key="10">
    <source>
        <dbReference type="ARBA" id="ARBA00044662"/>
    </source>
</evidence>
<dbReference type="InterPro" id="IPR050360">
    <property type="entry name" value="MFS_Sugar_Transporters"/>
</dbReference>
<keyword evidence="18" id="KW-1185">Reference proteome</keyword>
<feature type="transmembrane region" description="Helical" evidence="15">
    <location>
        <begin position="77"/>
        <end position="98"/>
    </location>
</feature>
<dbReference type="GO" id="GO:0016020">
    <property type="term" value="C:membrane"/>
    <property type="evidence" value="ECO:0007669"/>
    <property type="project" value="UniProtKB-SubCell"/>
</dbReference>
<dbReference type="NCBIfam" id="TIGR00879">
    <property type="entry name" value="SP"/>
    <property type="match status" value="1"/>
</dbReference>
<feature type="transmembrane region" description="Helical" evidence="15">
    <location>
        <begin position="105"/>
        <end position="123"/>
    </location>
</feature>
<dbReference type="AlphaFoldDB" id="K3X7K1"/>
<reference evidence="17" key="3">
    <citation type="submission" date="2015-02" db="UniProtKB">
        <authorList>
            <consortium name="EnsemblProtists"/>
        </authorList>
    </citation>
    <scope>IDENTIFICATION</scope>
    <source>
        <strain evidence="17">DAOM BR144</strain>
    </source>
</reference>
<evidence type="ECO:0000256" key="14">
    <source>
        <dbReference type="RuleBase" id="RU003346"/>
    </source>
</evidence>
<dbReference type="PROSITE" id="PS00216">
    <property type="entry name" value="SUGAR_TRANSPORT_1"/>
    <property type="match status" value="1"/>
</dbReference>
<keyword evidence="4 15" id="KW-0812">Transmembrane</keyword>
<sequence length="519" mass="56660">MDASRKHRHGDRTYAIAVSIFASLGGLYFGYEQGATGGALVLHSFVADFCVGWHSHTYKDCTAPLADLPAQWLQFVLAYNLTYNVGCIVGALLGGYLADAFGRRVMIFSAGLLFCIGTLWVWACPAHAHGSLLMARVLQGVGVGNSSFSLPIYGGELVPTDLQALFFGFTHVTIVTGVLLASAVNVVVQTDLRGWRITNGVAMIVPVVVMIGIFFVPENPRWTYEFMGKDAAKAVLQRLRQRDNVTQELRSIGDQIAREGGTSTGWHELWTLSSMRRRVLIVMTLHVLQQATGINQILAYGGLLFKDVMSDGVSAVFMLTIVNFVATVPTMRWVDTLGRRQLLLIGAIGMALSHLVSAITLSQGCGIDNSECSKPESVVVMLSAMCFIFSFAVSWGPLCWIYAVELFPISVRAKAVSITAMANWVMGAAMTFVVQLVPSLRLSGLFFLFAATCAASALFVFFVCPETKDVDVDDMDALFAAKEKNGYKKLWTASPQTHLSNNCYIITGYFLEISEPEKE</sequence>
<dbReference type="SUPFAM" id="SSF103473">
    <property type="entry name" value="MFS general substrate transporter"/>
    <property type="match status" value="1"/>
</dbReference>
<evidence type="ECO:0000256" key="11">
    <source>
        <dbReference type="ARBA" id="ARBA00044668"/>
    </source>
</evidence>
<evidence type="ECO:0000256" key="2">
    <source>
        <dbReference type="ARBA" id="ARBA00010992"/>
    </source>
</evidence>
<dbReference type="InterPro" id="IPR020846">
    <property type="entry name" value="MFS_dom"/>
</dbReference>
<dbReference type="PANTHER" id="PTHR48022">
    <property type="entry name" value="PLASTIDIC GLUCOSE TRANSPORTER 4"/>
    <property type="match status" value="1"/>
</dbReference>
<comment type="catalytic activity">
    <reaction evidence="11">
        <text>D-glucosamine(out) = D-glucosamine(in)</text>
        <dbReference type="Rhea" id="RHEA:78423"/>
        <dbReference type="ChEBI" id="CHEBI:58723"/>
    </reaction>
    <physiologicalReaction direction="left-to-right" evidence="11">
        <dbReference type="Rhea" id="RHEA:78424"/>
    </physiologicalReaction>
</comment>
<comment type="catalytic activity">
    <reaction evidence="8">
        <text>D-glucose(out) = D-glucose(in)</text>
        <dbReference type="Rhea" id="RHEA:60376"/>
        <dbReference type="ChEBI" id="CHEBI:4167"/>
    </reaction>
    <physiologicalReaction direction="left-to-right" evidence="8">
        <dbReference type="Rhea" id="RHEA:60377"/>
    </physiologicalReaction>
</comment>
<dbReference type="STRING" id="431595.K3X7K1"/>
<evidence type="ECO:0000259" key="16">
    <source>
        <dbReference type="PROSITE" id="PS50850"/>
    </source>
</evidence>
<proteinExistence type="inferred from homology"/>
<evidence type="ECO:0000256" key="3">
    <source>
        <dbReference type="ARBA" id="ARBA00011738"/>
    </source>
</evidence>
<dbReference type="PROSITE" id="PS50850">
    <property type="entry name" value="MFS"/>
    <property type="match status" value="1"/>
</dbReference>
<comment type="similarity">
    <text evidence="2 14">Belongs to the major facilitator superfamily. Sugar transporter (TC 2.A.1.1) family.</text>
</comment>
<accession>K3X7K1</accession>
<evidence type="ECO:0000313" key="17">
    <source>
        <dbReference type="EnsemblProtists" id="PYU1_T013200"/>
    </source>
</evidence>
<feature type="transmembrane region" description="Helical" evidence="15">
    <location>
        <begin position="164"/>
        <end position="188"/>
    </location>
</feature>
<dbReference type="Proteomes" id="UP000019132">
    <property type="component" value="Unassembled WGS sequence"/>
</dbReference>
<dbReference type="PRINTS" id="PR00171">
    <property type="entry name" value="SUGRTRNSPORT"/>
</dbReference>
<dbReference type="HOGENOM" id="CLU_001265_30_5_1"/>
<evidence type="ECO:0000256" key="12">
    <source>
        <dbReference type="ARBA" id="ARBA00044710"/>
    </source>
</evidence>
<dbReference type="eggNOG" id="KOG0254">
    <property type="taxonomic scope" value="Eukaryota"/>
</dbReference>
<keyword evidence="5 15" id="KW-1133">Transmembrane helix</keyword>
<evidence type="ECO:0000256" key="9">
    <source>
        <dbReference type="ARBA" id="ARBA00044656"/>
    </source>
</evidence>
<organism evidence="17 18">
    <name type="scientific">Globisporangium ultimum (strain ATCC 200006 / CBS 805.95 / DAOM BR144)</name>
    <name type="common">Pythium ultimum</name>
    <dbReference type="NCBI Taxonomy" id="431595"/>
    <lineage>
        <taxon>Eukaryota</taxon>
        <taxon>Sar</taxon>
        <taxon>Stramenopiles</taxon>
        <taxon>Oomycota</taxon>
        <taxon>Peronosporomycetes</taxon>
        <taxon>Pythiales</taxon>
        <taxon>Pythiaceae</taxon>
        <taxon>Globisporangium</taxon>
    </lineage>
</organism>
<comment type="catalytic activity">
    <reaction evidence="7">
        <text>D-galactose(in) = D-galactose(out)</text>
        <dbReference type="Rhea" id="RHEA:34915"/>
        <dbReference type="ChEBI" id="CHEBI:4139"/>
    </reaction>
    <physiologicalReaction direction="right-to-left" evidence="7">
        <dbReference type="Rhea" id="RHEA:34917"/>
    </physiologicalReaction>
</comment>
<dbReference type="PANTHER" id="PTHR48022:SF2">
    <property type="entry name" value="PLASTIDIC GLUCOSE TRANSPORTER 4"/>
    <property type="match status" value="1"/>
</dbReference>
<comment type="catalytic activity">
    <reaction evidence="12">
        <text>D-fructose(out) = D-fructose(in)</text>
        <dbReference type="Rhea" id="RHEA:60372"/>
        <dbReference type="ChEBI" id="CHEBI:37721"/>
    </reaction>
    <physiologicalReaction direction="left-to-right" evidence="12">
        <dbReference type="Rhea" id="RHEA:60373"/>
    </physiologicalReaction>
</comment>
<feature type="transmembrane region" description="Helical" evidence="15">
    <location>
        <begin position="200"/>
        <end position="217"/>
    </location>
</feature>
<dbReference type="VEuPathDB" id="FungiDB:PYU1_G013173"/>
<comment type="catalytic activity">
    <reaction evidence="9">
        <text>D-xylose(out) = D-xylose(in)</text>
        <dbReference type="Rhea" id="RHEA:78427"/>
        <dbReference type="ChEBI" id="CHEBI:53455"/>
    </reaction>
    <physiologicalReaction direction="left-to-right" evidence="9">
        <dbReference type="Rhea" id="RHEA:78428"/>
    </physiologicalReaction>
</comment>
<reference evidence="18" key="1">
    <citation type="journal article" date="2010" name="Genome Biol.">
        <title>Genome sequence of the necrotrophic plant pathogen Pythium ultimum reveals original pathogenicity mechanisms and effector repertoire.</title>
        <authorList>
            <person name="Levesque C.A."/>
            <person name="Brouwer H."/>
            <person name="Cano L."/>
            <person name="Hamilton J.P."/>
            <person name="Holt C."/>
            <person name="Huitema E."/>
            <person name="Raffaele S."/>
            <person name="Robideau G.P."/>
            <person name="Thines M."/>
            <person name="Win J."/>
            <person name="Zerillo M.M."/>
            <person name="Beakes G.W."/>
            <person name="Boore J.L."/>
            <person name="Busam D."/>
            <person name="Dumas B."/>
            <person name="Ferriera S."/>
            <person name="Fuerstenberg S.I."/>
            <person name="Gachon C.M."/>
            <person name="Gaulin E."/>
            <person name="Govers F."/>
            <person name="Grenville-Briggs L."/>
            <person name="Horner N."/>
            <person name="Hostetler J."/>
            <person name="Jiang R.H."/>
            <person name="Johnson J."/>
            <person name="Krajaejun T."/>
            <person name="Lin H."/>
            <person name="Meijer H.J."/>
            <person name="Moore B."/>
            <person name="Morris P."/>
            <person name="Phuntmart V."/>
            <person name="Puiu D."/>
            <person name="Shetty J."/>
            <person name="Stajich J.E."/>
            <person name="Tripathy S."/>
            <person name="Wawra S."/>
            <person name="van West P."/>
            <person name="Whitty B.R."/>
            <person name="Coutinho P.M."/>
            <person name="Henrissat B."/>
            <person name="Martin F."/>
            <person name="Thomas P.D."/>
            <person name="Tyler B.M."/>
            <person name="De Vries R.P."/>
            <person name="Kamoun S."/>
            <person name="Yandell M."/>
            <person name="Tisserat N."/>
            <person name="Buell C.R."/>
        </authorList>
    </citation>
    <scope>NUCLEOTIDE SEQUENCE</scope>
    <source>
        <strain evidence="18">DAOM:BR144</strain>
    </source>
</reference>
<evidence type="ECO:0000256" key="4">
    <source>
        <dbReference type="ARBA" id="ARBA00022692"/>
    </source>
</evidence>
<feature type="transmembrane region" description="Helical" evidence="15">
    <location>
        <begin position="342"/>
        <end position="361"/>
    </location>
</feature>
<evidence type="ECO:0000313" key="18">
    <source>
        <dbReference type="Proteomes" id="UP000019132"/>
    </source>
</evidence>
<feature type="transmembrane region" description="Helical" evidence="15">
    <location>
        <begin position="381"/>
        <end position="403"/>
    </location>
</feature>
<dbReference type="OMA" id="WAITASF"/>
<evidence type="ECO:0000256" key="13">
    <source>
        <dbReference type="ARBA" id="ARBA00044780"/>
    </source>
</evidence>
<protein>
    <recommendedName>
        <fullName evidence="13">Hexose transporter 1</fullName>
    </recommendedName>
</protein>
<evidence type="ECO:0000256" key="6">
    <source>
        <dbReference type="ARBA" id="ARBA00023136"/>
    </source>
</evidence>
<feature type="transmembrane region" description="Helical" evidence="15">
    <location>
        <begin position="443"/>
        <end position="464"/>
    </location>
</feature>
<dbReference type="Pfam" id="PF00083">
    <property type="entry name" value="Sugar_tr"/>
    <property type="match status" value="1"/>
</dbReference>
<dbReference type="InterPro" id="IPR036259">
    <property type="entry name" value="MFS_trans_sf"/>
</dbReference>
<evidence type="ECO:0000256" key="5">
    <source>
        <dbReference type="ARBA" id="ARBA00022989"/>
    </source>
</evidence>
<keyword evidence="14" id="KW-0813">Transport</keyword>
<feature type="transmembrane region" description="Helical" evidence="15">
    <location>
        <begin position="12"/>
        <end position="31"/>
    </location>
</feature>
<evidence type="ECO:0000256" key="1">
    <source>
        <dbReference type="ARBA" id="ARBA00004141"/>
    </source>
</evidence>
<dbReference type="GO" id="GO:0005351">
    <property type="term" value="F:carbohydrate:proton symporter activity"/>
    <property type="evidence" value="ECO:0007669"/>
    <property type="project" value="TreeGrafter"/>
</dbReference>
<dbReference type="EnsemblProtists" id="PYU1_T013200">
    <property type="protein sequence ID" value="PYU1_T013200"/>
    <property type="gene ID" value="PYU1_G013173"/>
</dbReference>
<feature type="transmembrane region" description="Helical" evidence="15">
    <location>
        <begin position="312"/>
        <end position="330"/>
    </location>
</feature>
<dbReference type="InterPro" id="IPR005829">
    <property type="entry name" value="Sugar_transporter_CS"/>
</dbReference>